<feature type="transmembrane region" description="Helical" evidence="9">
    <location>
        <begin position="53"/>
        <end position="75"/>
    </location>
</feature>
<dbReference type="SUPFAM" id="SSF161098">
    <property type="entry name" value="MetI-like"/>
    <property type="match status" value="1"/>
</dbReference>
<evidence type="ECO:0000256" key="3">
    <source>
        <dbReference type="ARBA" id="ARBA00022448"/>
    </source>
</evidence>
<feature type="transmembrane region" description="Helical" evidence="9">
    <location>
        <begin position="111"/>
        <end position="138"/>
    </location>
</feature>
<evidence type="ECO:0000256" key="6">
    <source>
        <dbReference type="ARBA" id="ARBA00022692"/>
    </source>
</evidence>
<evidence type="ECO:0000256" key="9">
    <source>
        <dbReference type="RuleBase" id="RU363032"/>
    </source>
</evidence>
<dbReference type="InterPro" id="IPR000515">
    <property type="entry name" value="MetI-like"/>
</dbReference>
<dbReference type="eggNOG" id="COG0573">
    <property type="taxonomic scope" value="Bacteria"/>
</dbReference>
<dbReference type="AlphaFoldDB" id="D5UXA2"/>
<dbReference type="Pfam" id="PF00528">
    <property type="entry name" value="BPD_transp_1"/>
    <property type="match status" value="1"/>
</dbReference>
<organism evidence="13 14">
    <name type="scientific">Tsukamurella paurometabola (strain ATCC 8368 / DSM 20162 / CCUG 35730 / CIP 100753 / JCM 10117 / KCTC 9821 / NBRC 16120 / NCIMB 702349 / NCTC 13040)</name>
    <name type="common">Corynebacterium paurometabolum</name>
    <dbReference type="NCBI Taxonomy" id="521096"/>
    <lineage>
        <taxon>Bacteria</taxon>
        <taxon>Bacillati</taxon>
        <taxon>Actinomycetota</taxon>
        <taxon>Actinomycetes</taxon>
        <taxon>Mycobacteriales</taxon>
        <taxon>Tsukamurellaceae</taxon>
        <taxon>Tsukamurella</taxon>
    </lineage>
</organism>
<feature type="region of interest" description="Disordered" evidence="11">
    <location>
        <begin position="1"/>
        <end position="26"/>
    </location>
</feature>
<evidence type="ECO:0000313" key="13">
    <source>
        <dbReference type="EMBL" id="ADG80121.1"/>
    </source>
</evidence>
<dbReference type="InterPro" id="IPR035906">
    <property type="entry name" value="MetI-like_sf"/>
</dbReference>
<keyword evidence="3 9" id="KW-0813">Transport</keyword>
<dbReference type="PANTHER" id="PTHR30425">
    <property type="entry name" value="PHOSPHATE TRANSPORT SYSTEM PERMEASE PROTEIN PST"/>
    <property type="match status" value="1"/>
</dbReference>
<evidence type="ECO:0000256" key="11">
    <source>
        <dbReference type="SAM" id="MobiDB-lite"/>
    </source>
</evidence>
<dbReference type="GO" id="GO:0005886">
    <property type="term" value="C:plasma membrane"/>
    <property type="evidence" value="ECO:0007669"/>
    <property type="project" value="UniProtKB-SubCell"/>
</dbReference>
<dbReference type="GO" id="GO:0005315">
    <property type="term" value="F:phosphate transmembrane transporter activity"/>
    <property type="evidence" value="ECO:0007669"/>
    <property type="project" value="InterPro"/>
</dbReference>
<evidence type="ECO:0000256" key="7">
    <source>
        <dbReference type="ARBA" id="ARBA00022989"/>
    </source>
</evidence>
<evidence type="ECO:0000259" key="12">
    <source>
        <dbReference type="PROSITE" id="PS50928"/>
    </source>
</evidence>
<comment type="similarity">
    <text evidence="2 10">Belongs to the binding-protein-dependent transport system permease family. CysTW subfamily.</text>
</comment>
<keyword evidence="8 9" id="KW-0472">Membrane</keyword>
<evidence type="ECO:0000256" key="10">
    <source>
        <dbReference type="RuleBase" id="RU363054"/>
    </source>
</evidence>
<reference evidence="14" key="1">
    <citation type="submission" date="2010-03" db="EMBL/GenBank/DDBJ databases">
        <title>The complete chromosome of Tsukamurella paurometabola DSM 20162.</title>
        <authorList>
            <consortium name="US DOE Joint Genome Institute (JGI-PGF)"/>
            <person name="Lucas S."/>
            <person name="Copeland A."/>
            <person name="Lapidus A."/>
            <person name="Glavina del Rio T."/>
            <person name="Dalin E."/>
            <person name="Tice H."/>
            <person name="Bruce D."/>
            <person name="Goodwin L."/>
            <person name="Pitluck S."/>
            <person name="Kyrpides N."/>
            <person name="Mavromatis K."/>
            <person name="Ivanova N."/>
            <person name="Mikhailova N."/>
            <person name="Munk A.C."/>
            <person name="Brettin T."/>
            <person name="Detter J.C."/>
            <person name="Tapia R."/>
            <person name="Han C."/>
            <person name="Larimer F."/>
            <person name="Land M."/>
            <person name="Hauser L."/>
            <person name="Markowitz V."/>
            <person name="Cheng J.-F."/>
            <person name="Hugenholtz P."/>
            <person name="Woyke T."/>
            <person name="Wu D."/>
            <person name="Jando M."/>
            <person name="Brambilla E."/>
            <person name="Klenk H.-P."/>
            <person name="Eisen J.A."/>
        </authorList>
    </citation>
    <scope>NUCLEOTIDE SEQUENCE [LARGE SCALE GENOMIC DNA]</scope>
    <source>
        <strain evidence="14">ATCC 8368 / DSM 20162 / CCUG 35730 / CIP 100753 / JCM 10117 / KCTC 9821 / NBRC 16120 / NCIMB 702349 / NCTC 13040</strain>
    </source>
</reference>
<dbReference type="EMBL" id="CP001966">
    <property type="protein sequence ID" value="ADG80121.1"/>
    <property type="molecule type" value="Genomic_DNA"/>
</dbReference>
<sequence>MAEQGQMATEDSATRDAEPETTSHADTDTVVVGEKVDFTESADSGRMEKLFRWAAYASGALLVAVIALIFLQLVVQAIPALTKNNVNFLTSSEWQTNPSNMRFGILELFKITVLSSVMALILAVPVAVGIATFLVQYVPARLSRPLSAVIDLLAAVPSIIYGLWGIFVLAPFLVPLQRWLNENLGWFFLFKTGNVELSLGSTVFTAGIVLAIMILPIITSITREALRQTPVAHQEAALALGATKWEVIRLTVFPYGRSGIVAGSMLALGRALGETIAVLIILFAATKNSIWSLFDSGYTFASKIASAAAEFDNVDQRGAYIAAGLVLFVLTFVVNAVARWIGGGRVNG</sequence>
<dbReference type="GO" id="GO:0006817">
    <property type="term" value="P:phosphate ion transport"/>
    <property type="evidence" value="ECO:0007669"/>
    <property type="project" value="UniProtKB-KW"/>
</dbReference>
<dbReference type="HOGENOM" id="CLU_033621_1_3_11"/>
<dbReference type="InterPro" id="IPR011864">
    <property type="entry name" value="Phosphate_PstC"/>
</dbReference>
<dbReference type="Gene3D" id="1.10.3720.10">
    <property type="entry name" value="MetI-like"/>
    <property type="match status" value="1"/>
</dbReference>
<dbReference type="STRING" id="521096.Tpau_3542"/>
<feature type="transmembrane region" description="Helical" evidence="9">
    <location>
        <begin position="150"/>
        <end position="177"/>
    </location>
</feature>
<accession>D5UXA2</accession>
<dbReference type="KEGG" id="tpr:Tpau_3542"/>
<evidence type="ECO:0000256" key="5">
    <source>
        <dbReference type="ARBA" id="ARBA00022592"/>
    </source>
</evidence>
<feature type="compositionally biased region" description="Basic and acidic residues" evidence="11">
    <location>
        <begin position="12"/>
        <end position="26"/>
    </location>
</feature>
<dbReference type="PROSITE" id="PS50928">
    <property type="entry name" value="ABC_TM1"/>
    <property type="match status" value="1"/>
</dbReference>
<keyword evidence="6 9" id="KW-0812">Transmembrane</keyword>
<dbReference type="PANTHER" id="PTHR30425:SF1">
    <property type="entry name" value="PHOSPHATE TRANSPORT SYSTEM PERMEASE PROTEIN PSTC"/>
    <property type="match status" value="1"/>
</dbReference>
<dbReference type="CDD" id="cd06261">
    <property type="entry name" value="TM_PBP2"/>
    <property type="match status" value="1"/>
</dbReference>
<evidence type="ECO:0000256" key="4">
    <source>
        <dbReference type="ARBA" id="ARBA00022475"/>
    </source>
</evidence>
<protein>
    <recommendedName>
        <fullName evidence="10">Phosphate transport system permease protein</fullName>
    </recommendedName>
</protein>
<proteinExistence type="inferred from homology"/>
<evidence type="ECO:0000256" key="1">
    <source>
        <dbReference type="ARBA" id="ARBA00004651"/>
    </source>
</evidence>
<keyword evidence="4 10" id="KW-1003">Cell membrane</keyword>
<feature type="transmembrane region" description="Helical" evidence="9">
    <location>
        <begin position="259"/>
        <end position="285"/>
    </location>
</feature>
<feature type="transmembrane region" description="Helical" evidence="9">
    <location>
        <begin position="319"/>
        <end position="338"/>
    </location>
</feature>
<evidence type="ECO:0000256" key="2">
    <source>
        <dbReference type="ARBA" id="ARBA00007069"/>
    </source>
</evidence>
<gene>
    <name evidence="13" type="ordered locus">Tpau_3542</name>
</gene>
<keyword evidence="7 9" id="KW-1133">Transmembrane helix</keyword>
<reference evidence="13 14" key="2">
    <citation type="journal article" date="2011" name="Stand. Genomic Sci.">
        <title>Complete genome sequence of Tsukamurella paurometabola type strain (no. 33).</title>
        <authorList>
            <person name="Munk A.C."/>
            <person name="Lapidus A."/>
            <person name="Lucas S."/>
            <person name="Nolan M."/>
            <person name="Tice H."/>
            <person name="Cheng J.F."/>
            <person name="Del Rio T.G."/>
            <person name="Goodwin L."/>
            <person name="Pitluck S."/>
            <person name="Liolios K."/>
            <person name="Huntemann M."/>
            <person name="Ivanova N."/>
            <person name="Mavromatis K."/>
            <person name="Mikhailova N."/>
            <person name="Pati A."/>
            <person name="Chen A."/>
            <person name="Palaniappan K."/>
            <person name="Tapia R."/>
            <person name="Han C."/>
            <person name="Land M."/>
            <person name="Hauser L."/>
            <person name="Chang Y.J."/>
            <person name="Jeffries C.D."/>
            <person name="Brettin T."/>
            <person name="Yasawong M."/>
            <person name="Brambilla E.M."/>
            <person name="Rohde M."/>
            <person name="Sikorski J."/>
            <person name="Goker M."/>
            <person name="Detter J.C."/>
            <person name="Woyke T."/>
            <person name="Bristow J."/>
            <person name="Eisen J.A."/>
            <person name="Markowitz V."/>
            <person name="Hugenholtz P."/>
            <person name="Kyrpides N.C."/>
            <person name="Klenk H.P."/>
        </authorList>
    </citation>
    <scope>NUCLEOTIDE SEQUENCE [LARGE SCALE GENOMIC DNA]</scope>
    <source>
        <strain evidence="14">ATCC 8368 / DSM 20162 / CCUG 35730 / CIP 100753 / JCM 10117 / KCTC 9821 / NBRC 16120 / NCIMB 702349 / NCTC 13040</strain>
    </source>
</reference>
<feature type="domain" description="ABC transmembrane type-1" evidence="12">
    <location>
        <begin position="109"/>
        <end position="338"/>
    </location>
</feature>
<evidence type="ECO:0000256" key="8">
    <source>
        <dbReference type="ARBA" id="ARBA00023136"/>
    </source>
</evidence>
<keyword evidence="14" id="KW-1185">Reference proteome</keyword>
<name>D5UXA2_TSUPD</name>
<evidence type="ECO:0000313" key="14">
    <source>
        <dbReference type="Proteomes" id="UP000001213"/>
    </source>
</evidence>
<comment type="subcellular location">
    <subcellularLocation>
        <location evidence="1 9">Cell membrane</location>
        <topology evidence="1 9">Multi-pass membrane protein</topology>
    </subcellularLocation>
</comment>
<dbReference type="InterPro" id="IPR051124">
    <property type="entry name" value="Phosphate_Transport_Permease"/>
</dbReference>
<feature type="transmembrane region" description="Helical" evidence="9">
    <location>
        <begin position="197"/>
        <end position="218"/>
    </location>
</feature>
<feature type="compositionally biased region" description="Polar residues" evidence="11">
    <location>
        <begin position="1"/>
        <end position="11"/>
    </location>
</feature>
<comment type="function">
    <text evidence="10">Part of the binding-protein-dependent transport system for phosphate; probably responsible for the translocation of the substrate across the membrane.</text>
</comment>
<dbReference type="NCBIfam" id="TIGR02138">
    <property type="entry name" value="phosphate_pstC"/>
    <property type="match status" value="1"/>
</dbReference>
<keyword evidence="5 10" id="KW-0592">Phosphate transport</keyword>
<dbReference type="Proteomes" id="UP000001213">
    <property type="component" value="Chromosome"/>
</dbReference>